<dbReference type="AlphaFoldDB" id="A0A0D0DI50"/>
<dbReference type="InParanoid" id="A0A0D0DI50"/>
<evidence type="ECO:0000313" key="1">
    <source>
        <dbReference type="EMBL" id="KIK90628.1"/>
    </source>
</evidence>
<gene>
    <name evidence="1" type="ORF">PAXRUDRAFT_49993</name>
</gene>
<name>A0A0D0DI50_9AGAM</name>
<dbReference type="OrthoDB" id="2687355at2759"/>
<feature type="non-terminal residue" evidence="1">
    <location>
        <position position="1"/>
    </location>
</feature>
<keyword evidence="2" id="KW-1185">Reference proteome</keyword>
<reference evidence="2" key="2">
    <citation type="submission" date="2015-01" db="EMBL/GenBank/DDBJ databases">
        <title>Evolutionary Origins and Diversification of the Mycorrhizal Mutualists.</title>
        <authorList>
            <consortium name="DOE Joint Genome Institute"/>
            <consortium name="Mycorrhizal Genomics Consortium"/>
            <person name="Kohler A."/>
            <person name="Kuo A."/>
            <person name="Nagy L.G."/>
            <person name="Floudas D."/>
            <person name="Copeland A."/>
            <person name="Barry K.W."/>
            <person name="Cichocki N."/>
            <person name="Veneault-Fourrey C."/>
            <person name="LaButti K."/>
            <person name="Lindquist E.A."/>
            <person name="Lipzen A."/>
            <person name="Lundell T."/>
            <person name="Morin E."/>
            <person name="Murat C."/>
            <person name="Riley R."/>
            <person name="Ohm R."/>
            <person name="Sun H."/>
            <person name="Tunlid A."/>
            <person name="Henrissat B."/>
            <person name="Grigoriev I.V."/>
            <person name="Hibbett D.S."/>
            <person name="Martin F."/>
        </authorList>
    </citation>
    <scope>NUCLEOTIDE SEQUENCE [LARGE SCALE GENOMIC DNA]</scope>
    <source>
        <strain evidence="2">Ve08.2h10</strain>
    </source>
</reference>
<dbReference type="EMBL" id="KN825492">
    <property type="protein sequence ID" value="KIK90628.1"/>
    <property type="molecule type" value="Genomic_DNA"/>
</dbReference>
<evidence type="ECO:0000313" key="2">
    <source>
        <dbReference type="Proteomes" id="UP000054538"/>
    </source>
</evidence>
<dbReference type="STRING" id="930991.A0A0D0DI50"/>
<organism evidence="1 2">
    <name type="scientific">Paxillus rubicundulus Ve08.2h10</name>
    <dbReference type="NCBI Taxonomy" id="930991"/>
    <lineage>
        <taxon>Eukaryota</taxon>
        <taxon>Fungi</taxon>
        <taxon>Dikarya</taxon>
        <taxon>Basidiomycota</taxon>
        <taxon>Agaricomycotina</taxon>
        <taxon>Agaricomycetes</taxon>
        <taxon>Agaricomycetidae</taxon>
        <taxon>Boletales</taxon>
        <taxon>Paxilineae</taxon>
        <taxon>Paxillaceae</taxon>
        <taxon>Paxillus</taxon>
    </lineage>
</organism>
<dbReference type="Proteomes" id="UP000054538">
    <property type="component" value="Unassembled WGS sequence"/>
</dbReference>
<reference evidence="1 2" key="1">
    <citation type="submission" date="2014-04" db="EMBL/GenBank/DDBJ databases">
        <authorList>
            <consortium name="DOE Joint Genome Institute"/>
            <person name="Kuo A."/>
            <person name="Kohler A."/>
            <person name="Jargeat P."/>
            <person name="Nagy L.G."/>
            <person name="Floudas D."/>
            <person name="Copeland A."/>
            <person name="Barry K.W."/>
            <person name="Cichocki N."/>
            <person name="Veneault-Fourrey C."/>
            <person name="LaButti K."/>
            <person name="Lindquist E.A."/>
            <person name="Lipzen A."/>
            <person name="Lundell T."/>
            <person name="Morin E."/>
            <person name="Murat C."/>
            <person name="Sun H."/>
            <person name="Tunlid A."/>
            <person name="Henrissat B."/>
            <person name="Grigoriev I.V."/>
            <person name="Hibbett D.S."/>
            <person name="Martin F."/>
            <person name="Nordberg H.P."/>
            <person name="Cantor M.N."/>
            <person name="Hua S.X."/>
        </authorList>
    </citation>
    <scope>NUCLEOTIDE SEQUENCE [LARGE SCALE GENOMIC DNA]</scope>
    <source>
        <strain evidence="1 2">Ve08.2h10</strain>
    </source>
</reference>
<proteinExistence type="predicted"/>
<feature type="non-terminal residue" evidence="1">
    <location>
        <position position="110"/>
    </location>
</feature>
<sequence>VARIQRSNWQFQPADWNWGYKWTINKDATRKAQHCSREAELTCATWDMTSGPDAECWKSAVEEELLSLNSNHVSETIPIPEGVTPITSKPIFCIKHEHSGNVECYKVHIV</sequence>
<accession>A0A0D0DI50</accession>
<dbReference type="HOGENOM" id="CLU_2139442_0_0_1"/>
<protein>
    <submittedName>
        <fullName evidence="1">Uncharacterized protein</fullName>
    </submittedName>
</protein>